<keyword evidence="3" id="KW-1133">Transmembrane helix</keyword>
<keyword evidence="4" id="KW-0472">Membrane</keyword>
<evidence type="ECO:0000313" key="7">
    <source>
        <dbReference type="Proteomes" id="UP001305414"/>
    </source>
</evidence>
<dbReference type="Proteomes" id="UP001305414">
    <property type="component" value="Unassembled WGS sequence"/>
</dbReference>
<feature type="compositionally biased region" description="Basic and acidic residues" evidence="5">
    <location>
        <begin position="1"/>
        <end position="10"/>
    </location>
</feature>
<accession>A0AAN7ZAS9</accession>
<dbReference type="AlphaFoldDB" id="A0AAN7ZAS9"/>
<dbReference type="InterPro" id="IPR050475">
    <property type="entry name" value="Prenyltransferase_related"/>
</dbReference>
<gene>
    <name evidence="6" type="ORF">RRF57_008075</name>
</gene>
<evidence type="ECO:0000256" key="2">
    <source>
        <dbReference type="ARBA" id="ARBA00022692"/>
    </source>
</evidence>
<comment type="caution">
    <text evidence="6">The sequence shown here is derived from an EMBL/GenBank/DDBJ whole genome shotgun (WGS) entry which is preliminary data.</text>
</comment>
<comment type="subcellular location">
    <subcellularLocation>
        <location evidence="1">Membrane</location>
        <topology evidence="1">Multi-pass membrane protein</topology>
    </subcellularLocation>
</comment>
<proteinExistence type="predicted"/>
<organism evidence="6 7">
    <name type="scientific">Xylaria bambusicola</name>
    <dbReference type="NCBI Taxonomy" id="326684"/>
    <lineage>
        <taxon>Eukaryota</taxon>
        <taxon>Fungi</taxon>
        <taxon>Dikarya</taxon>
        <taxon>Ascomycota</taxon>
        <taxon>Pezizomycotina</taxon>
        <taxon>Sordariomycetes</taxon>
        <taxon>Xylariomycetidae</taxon>
        <taxon>Xylariales</taxon>
        <taxon>Xylariaceae</taxon>
        <taxon>Xylaria</taxon>
    </lineage>
</organism>
<dbReference type="GO" id="GO:0016020">
    <property type="term" value="C:membrane"/>
    <property type="evidence" value="ECO:0007669"/>
    <property type="project" value="UniProtKB-SubCell"/>
</dbReference>
<name>A0AAN7ZAS9_9PEZI</name>
<protein>
    <submittedName>
        <fullName evidence="6">Uncharacterized protein</fullName>
    </submittedName>
</protein>
<reference evidence="6 7" key="1">
    <citation type="submission" date="2023-10" db="EMBL/GenBank/DDBJ databases">
        <title>Draft genome sequence of Xylaria bambusicola isolate GMP-LS, the root and basal stem rot pathogen of sugarcane in Indonesia.</title>
        <authorList>
            <person name="Selvaraj P."/>
            <person name="Muralishankar V."/>
            <person name="Muruganantham S."/>
            <person name="Sp S."/>
            <person name="Haryani S."/>
            <person name="Lau K.J.X."/>
            <person name="Naqvi N.I."/>
        </authorList>
    </citation>
    <scope>NUCLEOTIDE SEQUENCE [LARGE SCALE GENOMIC DNA]</scope>
    <source>
        <strain evidence="6">GMP-LS</strain>
    </source>
</reference>
<keyword evidence="2" id="KW-0812">Transmembrane</keyword>
<evidence type="ECO:0000256" key="4">
    <source>
        <dbReference type="ARBA" id="ARBA00023136"/>
    </source>
</evidence>
<evidence type="ECO:0000256" key="5">
    <source>
        <dbReference type="SAM" id="MobiDB-lite"/>
    </source>
</evidence>
<evidence type="ECO:0000256" key="1">
    <source>
        <dbReference type="ARBA" id="ARBA00004141"/>
    </source>
</evidence>
<feature type="region of interest" description="Disordered" evidence="5">
    <location>
        <begin position="1"/>
        <end position="29"/>
    </location>
</feature>
<evidence type="ECO:0000256" key="3">
    <source>
        <dbReference type="ARBA" id="ARBA00022989"/>
    </source>
</evidence>
<dbReference type="Pfam" id="PF01040">
    <property type="entry name" value="UbiA"/>
    <property type="match status" value="1"/>
</dbReference>
<dbReference type="PANTHER" id="PTHR42723">
    <property type="entry name" value="CHLOROPHYLL SYNTHASE"/>
    <property type="match status" value="1"/>
</dbReference>
<keyword evidence="7" id="KW-1185">Reference proteome</keyword>
<sequence>MTKTAEHYSDQQDGEETIVEHPPLPQSQHLGSTIVSRARHIMMIFWRSTRDDVPTFLGPTTLFGLCGALAGPTLMGPEGRVQKLELVFRLPSVVFVWSNMLVFQLGNQRLPESVVEDSLNKPWRLVPSGLVTLIQIRRALLLIVPVLWACNYLLDVANETALLTVLYWLYNDLGGSDENWILRNVLIAAGCGLWNHGSIKVSSGRSSDDLTSTGVAWTLIVSGVVLTTMHVQDLKDQQGDRSRGRQTAPIVLGDKLARWTIAGPVIFWSVLHIFLGSEDLGGVGTSCRHIRSCSSNPLPNYRRYLLGQADLANLVGLDRCSLCITVHTKVAWLLIGLPVTKSPLLPTPCTAKADEGFHHDICCPSVIGK</sequence>
<dbReference type="PANTHER" id="PTHR42723:SF1">
    <property type="entry name" value="CHLOROPHYLL SYNTHASE, CHLOROPLASTIC"/>
    <property type="match status" value="1"/>
</dbReference>
<evidence type="ECO:0000313" key="6">
    <source>
        <dbReference type="EMBL" id="KAK5632361.1"/>
    </source>
</evidence>
<dbReference type="CDD" id="cd13965">
    <property type="entry name" value="PT_UbiA_3"/>
    <property type="match status" value="1"/>
</dbReference>
<dbReference type="InterPro" id="IPR000537">
    <property type="entry name" value="UbiA_prenyltransferase"/>
</dbReference>
<dbReference type="GO" id="GO:0016765">
    <property type="term" value="F:transferase activity, transferring alkyl or aryl (other than methyl) groups"/>
    <property type="evidence" value="ECO:0007669"/>
    <property type="project" value="InterPro"/>
</dbReference>
<dbReference type="EMBL" id="JAWHQM010000024">
    <property type="protein sequence ID" value="KAK5632361.1"/>
    <property type="molecule type" value="Genomic_DNA"/>
</dbReference>